<dbReference type="InterPro" id="IPR013766">
    <property type="entry name" value="Thioredoxin_domain"/>
</dbReference>
<protein>
    <submittedName>
        <fullName evidence="6">AhpC/TSA family protein</fullName>
    </submittedName>
</protein>
<comment type="subcellular location">
    <subcellularLocation>
        <location evidence="1">Cell envelope</location>
    </subcellularLocation>
</comment>
<dbReference type="InterPro" id="IPR050553">
    <property type="entry name" value="Thioredoxin_ResA/DsbE_sf"/>
</dbReference>
<dbReference type="Proteomes" id="UP000198517">
    <property type="component" value="Unassembled WGS sequence"/>
</dbReference>
<proteinExistence type="predicted"/>
<dbReference type="InterPro" id="IPR036249">
    <property type="entry name" value="Thioredoxin-like_sf"/>
</dbReference>
<accession>A0A1G7B2U9</accession>
<keyword evidence="2" id="KW-0201">Cytochrome c-type biogenesis</keyword>
<dbReference type="InterPro" id="IPR017937">
    <property type="entry name" value="Thioredoxin_CS"/>
</dbReference>
<feature type="signal peptide" evidence="4">
    <location>
        <begin position="1"/>
        <end position="21"/>
    </location>
</feature>
<dbReference type="CDD" id="cd02966">
    <property type="entry name" value="TlpA_like_family"/>
    <property type="match status" value="1"/>
</dbReference>
<dbReference type="PANTHER" id="PTHR42852:SF13">
    <property type="entry name" value="PROTEIN DIPZ"/>
    <property type="match status" value="1"/>
</dbReference>
<dbReference type="PROSITE" id="PS00194">
    <property type="entry name" value="THIOREDOXIN_1"/>
    <property type="match status" value="1"/>
</dbReference>
<keyword evidence="7" id="KW-1185">Reference proteome</keyword>
<dbReference type="OrthoDB" id="6399635at2"/>
<feature type="domain" description="Thioredoxin" evidence="5">
    <location>
        <begin position="294"/>
        <end position="430"/>
    </location>
</feature>
<dbReference type="AlphaFoldDB" id="A0A1G7B2U9"/>
<dbReference type="SUPFAM" id="SSF52833">
    <property type="entry name" value="Thioredoxin-like"/>
    <property type="match status" value="1"/>
</dbReference>
<dbReference type="Pfam" id="PF08534">
    <property type="entry name" value="Redoxin"/>
    <property type="match status" value="1"/>
</dbReference>
<dbReference type="STRING" id="1071918.SAMN05421544_1059"/>
<dbReference type="RefSeq" id="WP_092736191.1">
    <property type="nucleotide sequence ID" value="NZ_FNAS01000005.1"/>
</dbReference>
<evidence type="ECO:0000313" key="6">
    <source>
        <dbReference type="EMBL" id="SDE21438.1"/>
    </source>
</evidence>
<dbReference type="PANTHER" id="PTHR42852">
    <property type="entry name" value="THIOL:DISULFIDE INTERCHANGE PROTEIN DSBE"/>
    <property type="match status" value="1"/>
</dbReference>
<name>A0A1G7B2U9_9FLAO</name>
<dbReference type="GO" id="GO:0030313">
    <property type="term" value="C:cell envelope"/>
    <property type="evidence" value="ECO:0007669"/>
    <property type="project" value="UniProtKB-SubCell"/>
</dbReference>
<dbReference type="InterPro" id="IPR013740">
    <property type="entry name" value="Redoxin"/>
</dbReference>
<dbReference type="Gene3D" id="3.40.30.10">
    <property type="entry name" value="Glutaredoxin"/>
    <property type="match status" value="1"/>
</dbReference>
<keyword evidence="3" id="KW-0676">Redox-active center</keyword>
<gene>
    <name evidence="6" type="ORF">SAMN05421544_1059</name>
</gene>
<reference evidence="6 7" key="1">
    <citation type="submission" date="2016-10" db="EMBL/GenBank/DDBJ databases">
        <authorList>
            <person name="de Groot N.N."/>
        </authorList>
    </citation>
    <scope>NUCLEOTIDE SEQUENCE [LARGE SCALE GENOMIC DNA]</scope>
    <source>
        <strain evidence="6 7">DSM 24015</strain>
    </source>
</reference>
<sequence length="430" mass="49079">MKKIISSVALLLMVSMSYAQFKITVKASDSFSSKPVYLYSLSGSKDYLESQTKKSGNQWVIKVPNEYMGMMRLFFPGTGRKINLITENKDVTINLDTKGQDITKINFLDDSNQDMQRLLKVQEHKQKILPILLQIKPLYSDGSTFDKALESEISNLENKDLGKLDSQKHPFISFYLENNKYASSQPDDKLNKQDYIDFFMNSGEMLETSSLLKPALINFLRMFSRPEMTKEVDALLEKVNIESPRGQTILSELLDIFDTYSLNPEKDKYYQLASHLSCTINRDLSESLAGIKNTEIGGQFPECNFTDNVKHTKAKKLSDIKSKQKLVMFYSSTCPHCVAEFPKMIESYDRLKKNGIELIGLSIDSDLRTFNSEADKLPWITDTELGGWDSSYVKKYNIHGTPTFFLLDADNKIIAKPRNFEDYIGTAKLN</sequence>
<evidence type="ECO:0000256" key="4">
    <source>
        <dbReference type="SAM" id="SignalP"/>
    </source>
</evidence>
<keyword evidence="4" id="KW-0732">Signal</keyword>
<dbReference type="EMBL" id="FNAS01000005">
    <property type="protein sequence ID" value="SDE21438.1"/>
    <property type="molecule type" value="Genomic_DNA"/>
</dbReference>
<evidence type="ECO:0000256" key="2">
    <source>
        <dbReference type="ARBA" id="ARBA00022748"/>
    </source>
</evidence>
<feature type="chain" id="PRO_5011460735" evidence="4">
    <location>
        <begin position="22"/>
        <end position="430"/>
    </location>
</feature>
<dbReference type="GO" id="GO:0017004">
    <property type="term" value="P:cytochrome complex assembly"/>
    <property type="evidence" value="ECO:0007669"/>
    <property type="project" value="UniProtKB-KW"/>
</dbReference>
<dbReference type="GO" id="GO:0016491">
    <property type="term" value="F:oxidoreductase activity"/>
    <property type="evidence" value="ECO:0007669"/>
    <property type="project" value="InterPro"/>
</dbReference>
<organism evidence="6 7">
    <name type="scientific">Riemerella columbipharyngis</name>
    <dbReference type="NCBI Taxonomy" id="1071918"/>
    <lineage>
        <taxon>Bacteria</taxon>
        <taxon>Pseudomonadati</taxon>
        <taxon>Bacteroidota</taxon>
        <taxon>Flavobacteriia</taxon>
        <taxon>Flavobacteriales</taxon>
        <taxon>Weeksellaceae</taxon>
        <taxon>Riemerella</taxon>
    </lineage>
</organism>
<evidence type="ECO:0000256" key="3">
    <source>
        <dbReference type="ARBA" id="ARBA00023284"/>
    </source>
</evidence>
<evidence type="ECO:0000313" key="7">
    <source>
        <dbReference type="Proteomes" id="UP000198517"/>
    </source>
</evidence>
<evidence type="ECO:0000256" key="1">
    <source>
        <dbReference type="ARBA" id="ARBA00004196"/>
    </source>
</evidence>
<evidence type="ECO:0000259" key="5">
    <source>
        <dbReference type="PROSITE" id="PS51352"/>
    </source>
</evidence>
<dbReference type="PROSITE" id="PS51352">
    <property type="entry name" value="THIOREDOXIN_2"/>
    <property type="match status" value="1"/>
</dbReference>